<keyword evidence="4" id="KW-0804">Transcription</keyword>
<dbReference type="InterPro" id="IPR029063">
    <property type="entry name" value="SAM-dependent_MTases_sf"/>
</dbReference>
<comment type="subcellular location">
    <subcellularLocation>
        <location evidence="1">Nucleus</location>
    </subcellularLocation>
</comment>
<dbReference type="AlphaFoldDB" id="A0A1Y1INY4"/>
<evidence type="ECO:0000313" key="9">
    <source>
        <dbReference type="Proteomes" id="UP000054558"/>
    </source>
</evidence>
<dbReference type="PANTHER" id="PTHR12396:SF0">
    <property type="entry name" value="METHYL-CPG BINDING DOMAIN PROTEIN-LIKE, ISOFORM C"/>
    <property type="match status" value="1"/>
</dbReference>
<evidence type="ECO:0000256" key="1">
    <source>
        <dbReference type="ARBA" id="ARBA00004123"/>
    </source>
</evidence>
<organism evidence="8 9">
    <name type="scientific">Klebsormidium nitens</name>
    <name type="common">Green alga</name>
    <name type="synonym">Ulothrix nitens</name>
    <dbReference type="NCBI Taxonomy" id="105231"/>
    <lineage>
        <taxon>Eukaryota</taxon>
        <taxon>Viridiplantae</taxon>
        <taxon>Streptophyta</taxon>
        <taxon>Klebsormidiophyceae</taxon>
        <taxon>Klebsormidiales</taxon>
        <taxon>Klebsormidiaceae</taxon>
        <taxon>Klebsormidium</taxon>
    </lineage>
</organism>
<keyword evidence="2" id="KW-0805">Transcription regulation</keyword>
<reference evidence="8 9" key="1">
    <citation type="journal article" date="2014" name="Nat. Commun.">
        <title>Klebsormidium flaccidum genome reveals primary factors for plant terrestrial adaptation.</title>
        <authorList>
            <person name="Hori K."/>
            <person name="Maruyama F."/>
            <person name="Fujisawa T."/>
            <person name="Togashi T."/>
            <person name="Yamamoto N."/>
            <person name="Seo M."/>
            <person name="Sato S."/>
            <person name="Yamada T."/>
            <person name="Mori H."/>
            <person name="Tajima N."/>
            <person name="Moriyama T."/>
            <person name="Ikeuchi M."/>
            <person name="Watanabe M."/>
            <person name="Wada H."/>
            <person name="Kobayashi K."/>
            <person name="Saito M."/>
            <person name="Masuda T."/>
            <person name="Sasaki-Sekimoto Y."/>
            <person name="Mashiguchi K."/>
            <person name="Awai K."/>
            <person name="Shimojima M."/>
            <person name="Masuda S."/>
            <person name="Iwai M."/>
            <person name="Nobusawa T."/>
            <person name="Narise T."/>
            <person name="Kondo S."/>
            <person name="Saito H."/>
            <person name="Sato R."/>
            <person name="Murakawa M."/>
            <person name="Ihara Y."/>
            <person name="Oshima-Yamada Y."/>
            <person name="Ohtaka K."/>
            <person name="Satoh M."/>
            <person name="Sonobe K."/>
            <person name="Ishii M."/>
            <person name="Ohtani R."/>
            <person name="Kanamori-Sato M."/>
            <person name="Honoki R."/>
            <person name="Miyazaki D."/>
            <person name="Mochizuki H."/>
            <person name="Umetsu J."/>
            <person name="Higashi K."/>
            <person name="Shibata D."/>
            <person name="Kamiya Y."/>
            <person name="Sato N."/>
            <person name="Nakamura Y."/>
            <person name="Tabata S."/>
            <person name="Ida S."/>
            <person name="Kurokawa K."/>
            <person name="Ohta H."/>
        </authorList>
    </citation>
    <scope>NUCLEOTIDE SEQUENCE [LARGE SCALE GENOMIC DNA]</scope>
    <source>
        <strain evidence="8 9">NIES-2285</strain>
    </source>
</reference>
<dbReference type="GO" id="GO:0005634">
    <property type="term" value="C:nucleus"/>
    <property type="evidence" value="ECO:0007669"/>
    <property type="project" value="UniProtKB-SubCell"/>
</dbReference>
<dbReference type="SUPFAM" id="SSF54171">
    <property type="entry name" value="DNA-binding domain"/>
    <property type="match status" value="2"/>
</dbReference>
<dbReference type="Gene3D" id="3.30.890.10">
    <property type="entry name" value="Methyl-cpg-binding Protein 2, Chain A"/>
    <property type="match status" value="2"/>
</dbReference>
<evidence type="ECO:0000256" key="6">
    <source>
        <dbReference type="SAM" id="MobiDB-lite"/>
    </source>
</evidence>
<proteinExistence type="predicted"/>
<evidence type="ECO:0000256" key="3">
    <source>
        <dbReference type="ARBA" id="ARBA00023125"/>
    </source>
</evidence>
<feature type="region of interest" description="Disordered" evidence="6">
    <location>
        <begin position="174"/>
        <end position="200"/>
    </location>
</feature>
<keyword evidence="3" id="KW-0238">DNA-binding</keyword>
<keyword evidence="9" id="KW-1185">Reference proteome</keyword>
<evidence type="ECO:0000259" key="7">
    <source>
        <dbReference type="PROSITE" id="PS50982"/>
    </source>
</evidence>
<feature type="region of interest" description="Disordered" evidence="6">
    <location>
        <begin position="463"/>
        <end position="489"/>
    </location>
</feature>
<dbReference type="SUPFAM" id="SSF53335">
    <property type="entry name" value="S-adenosyl-L-methionine-dependent methyltransferases"/>
    <property type="match status" value="1"/>
</dbReference>
<dbReference type="InterPro" id="IPR001739">
    <property type="entry name" value="Methyl_CpG_DNA-bd"/>
</dbReference>
<keyword evidence="5" id="KW-0539">Nucleus</keyword>
<evidence type="ECO:0000256" key="4">
    <source>
        <dbReference type="ARBA" id="ARBA00023163"/>
    </source>
</evidence>
<feature type="domain" description="MBD" evidence="7">
    <location>
        <begin position="201"/>
        <end position="273"/>
    </location>
</feature>
<feature type="region of interest" description="Disordered" evidence="6">
    <location>
        <begin position="260"/>
        <end position="286"/>
    </location>
</feature>
<sequence>MDARLTTIGERCVPLGPDGERRRPLAVDLYCGGGGVGMGLFLAGFDVIGYDIDEQAEYPFEFVRKSALEAELAEAEFVWASPPCQSFTAIIPTAKREQYGHRWNHENLIPSTREKLVASGKPYVIENVMGAVRELSGPLAMLCGTMFPKLKVFRHRLFESNFGLEVKDRRCSHAGRSLGDRSPNLGRKTSTEPLDPLDPDVPTLQLTMGTGEDEWKSRTVVRKTGESAGMTDTYYYSPSGVRYRSIREIERDLRQRVEILEADRPARTSGPRPRTRGGDLSTDSAGQMFAVYGDPGRGRGTVAEWADAMQIDWLTKEKLVASGKPYVIENVMGAVRELSGPLAMLCGTMFPKLKVFRHRLFESNFGLEVKDRRCSHAGRSLGDRSPHLGRKTSTEPLDPLDPEVPTLQLTMGTGEDEWKSRTVVRKAGESAGTTDTYYYSPSGVRYRSIREIERDLRQRVEILERDRPARTSGPRPRTRGGDLSTDSAGQMFAVYGDPGRRRGTVAEWADAMQIDWLTKAMPSVSLACYTCDPFASPKIRSYIFEDGTFGRLHFDLRDRDFFIYTPYRHVEHLTDMAPEEAHAVLREIDLMIGAMTDSFNVQYNKGRWKSHQHVHMKVTIDEPTFRRIKRQHLSARDWRVSSSPCGVEHRVAPLSERRSWRESVK</sequence>
<accession>A0A1Y1INY4</accession>
<name>A0A1Y1INY4_KLENI</name>
<feature type="domain" description="MBD" evidence="7">
    <location>
        <begin position="404"/>
        <end position="472"/>
    </location>
</feature>
<dbReference type="PANTHER" id="PTHR12396">
    <property type="entry name" value="METHYL-CPG BINDING PROTEIN, MBD"/>
    <property type="match status" value="1"/>
</dbReference>
<dbReference type="Pfam" id="PF01429">
    <property type="entry name" value="MBD"/>
    <property type="match status" value="2"/>
</dbReference>
<dbReference type="GO" id="GO:0003677">
    <property type="term" value="F:DNA binding"/>
    <property type="evidence" value="ECO:0007669"/>
    <property type="project" value="UniProtKB-KW"/>
</dbReference>
<protein>
    <recommendedName>
        <fullName evidence="7">MBD domain-containing protein</fullName>
    </recommendedName>
</protein>
<dbReference type="SMART" id="SM00391">
    <property type="entry name" value="MBD"/>
    <property type="match status" value="2"/>
</dbReference>
<dbReference type="Gene3D" id="3.40.50.150">
    <property type="entry name" value="Vaccinia Virus protein VP39"/>
    <property type="match status" value="1"/>
</dbReference>
<evidence type="ECO:0000256" key="2">
    <source>
        <dbReference type="ARBA" id="ARBA00023015"/>
    </source>
</evidence>
<dbReference type="InterPro" id="IPR016177">
    <property type="entry name" value="DNA-bd_dom_sf"/>
</dbReference>
<evidence type="ECO:0000313" key="8">
    <source>
        <dbReference type="EMBL" id="GAQ92615.1"/>
    </source>
</evidence>
<feature type="region of interest" description="Disordered" evidence="6">
    <location>
        <begin position="377"/>
        <end position="405"/>
    </location>
</feature>
<dbReference type="Proteomes" id="UP000054558">
    <property type="component" value="Unassembled WGS sequence"/>
</dbReference>
<dbReference type="OrthoDB" id="61560at2759"/>
<dbReference type="EMBL" id="DF238021">
    <property type="protein sequence ID" value="GAQ92615.1"/>
    <property type="molecule type" value="Genomic_DNA"/>
</dbReference>
<gene>
    <name evidence="8" type="ORF">KFL_010720020</name>
</gene>
<evidence type="ECO:0000256" key="5">
    <source>
        <dbReference type="ARBA" id="ARBA00023242"/>
    </source>
</evidence>
<dbReference type="PROSITE" id="PS50982">
    <property type="entry name" value="MBD"/>
    <property type="match status" value="2"/>
</dbReference>